<evidence type="ECO:0000313" key="3">
    <source>
        <dbReference type="Proteomes" id="UP000198582"/>
    </source>
</evidence>
<dbReference type="Pfam" id="PF20060">
    <property type="entry name" value="DUF6459"/>
    <property type="match status" value="1"/>
</dbReference>
<dbReference type="RefSeq" id="WP_143086103.1">
    <property type="nucleotide sequence ID" value="NZ_FOEF01000001.1"/>
</dbReference>
<keyword evidence="3" id="KW-1185">Reference proteome</keyword>
<dbReference type="EMBL" id="FOEF01000001">
    <property type="protein sequence ID" value="SEO59981.1"/>
    <property type="molecule type" value="Genomic_DNA"/>
</dbReference>
<dbReference type="InterPro" id="IPR045596">
    <property type="entry name" value="DUF6459"/>
</dbReference>
<reference evidence="2 3" key="1">
    <citation type="submission" date="2016-10" db="EMBL/GenBank/DDBJ databases">
        <authorList>
            <person name="de Groot N.N."/>
        </authorList>
    </citation>
    <scope>NUCLEOTIDE SEQUENCE [LARGE SCALE GENOMIC DNA]</scope>
    <source>
        <strain evidence="2 3">DSM 44993</strain>
    </source>
</reference>
<proteinExistence type="predicted"/>
<protein>
    <submittedName>
        <fullName evidence="2">Uncharacterized protein</fullName>
    </submittedName>
</protein>
<name>A0A1H8R144_9PSEU</name>
<accession>A0A1H8R144</accession>
<organism evidence="2 3">
    <name type="scientific">Amycolatopsis saalfeldensis</name>
    <dbReference type="NCBI Taxonomy" id="394193"/>
    <lineage>
        <taxon>Bacteria</taxon>
        <taxon>Bacillati</taxon>
        <taxon>Actinomycetota</taxon>
        <taxon>Actinomycetes</taxon>
        <taxon>Pseudonocardiales</taxon>
        <taxon>Pseudonocardiaceae</taxon>
        <taxon>Amycolatopsis</taxon>
    </lineage>
</organism>
<dbReference type="OrthoDB" id="3694049at2"/>
<dbReference type="AlphaFoldDB" id="A0A1H8R144"/>
<evidence type="ECO:0000313" key="2">
    <source>
        <dbReference type="EMBL" id="SEO59981.1"/>
    </source>
</evidence>
<dbReference type="Proteomes" id="UP000198582">
    <property type="component" value="Unassembled WGS sequence"/>
</dbReference>
<gene>
    <name evidence="2" type="ORF">SAMN04489732_101569</name>
</gene>
<sequence>MTIDHRISTLAPFEPAPRPHPARKRPGSRPVRDLPPADRLVTTLPEPPDDHRLTQRLNTILEVLVRRRPAAQIEHLVDPALFARLREHPRLPGTRHRIGPLHVCHPSDTAIEACATIRSGPRVLALAARFQQTRSGWVCMRFHLLAPRTGPMRAVQPTAPIRRLAA</sequence>
<feature type="region of interest" description="Disordered" evidence="1">
    <location>
        <begin position="1"/>
        <end position="49"/>
    </location>
</feature>
<evidence type="ECO:0000256" key="1">
    <source>
        <dbReference type="SAM" id="MobiDB-lite"/>
    </source>
</evidence>